<dbReference type="PANTHER" id="PTHR30290:SF38">
    <property type="entry name" value="D,D-DIPEPTIDE-BINDING PERIPLASMIC PROTEIN DDPA-RELATED"/>
    <property type="match status" value="1"/>
</dbReference>
<feature type="domain" description="Solute-binding protein family 5" evidence="4">
    <location>
        <begin position="1"/>
        <end position="188"/>
    </location>
</feature>
<dbReference type="RefSeq" id="WP_007121230.1">
    <property type="nucleotide sequence ID" value="NZ_ABID01000033.1"/>
</dbReference>
<evidence type="ECO:0000259" key="4">
    <source>
        <dbReference type="Pfam" id="PF00496"/>
    </source>
</evidence>
<dbReference type="EMBL" id="ABID01000033">
    <property type="protein sequence ID" value="EDQ03185.1"/>
    <property type="molecule type" value="Genomic_DNA"/>
</dbReference>
<feature type="non-terminal residue" evidence="5">
    <location>
        <position position="1"/>
    </location>
</feature>
<reference evidence="5 6" key="1">
    <citation type="submission" date="2007-11" db="EMBL/GenBank/DDBJ databases">
        <authorList>
            <person name="Wagner-Dobler I."/>
            <person name="Ferriera S."/>
            <person name="Johnson J."/>
            <person name="Kravitz S."/>
            <person name="Beeson K."/>
            <person name="Sutton G."/>
            <person name="Rogers Y.-H."/>
            <person name="Friedman R."/>
            <person name="Frazier M."/>
            <person name="Venter J.C."/>
        </authorList>
    </citation>
    <scope>NUCLEOTIDE SEQUENCE [LARGE SCALE GENOMIC DNA]</scope>
    <source>
        <strain evidence="5 6">HEL-45</strain>
    </source>
</reference>
<organism evidence="5 6">
    <name type="scientific">Sulfitobacter indolifex HEL-45</name>
    <dbReference type="NCBI Taxonomy" id="391624"/>
    <lineage>
        <taxon>Bacteria</taxon>
        <taxon>Pseudomonadati</taxon>
        <taxon>Pseudomonadota</taxon>
        <taxon>Alphaproteobacteria</taxon>
        <taxon>Rhodobacterales</taxon>
        <taxon>Roseobacteraceae</taxon>
        <taxon>Sulfitobacter</taxon>
    </lineage>
</organism>
<dbReference type="InterPro" id="IPR000914">
    <property type="entry name" value="SBP_5_dom"/>
</dbReference>
<comment type="caution">
    <text evidence="5">The sequence shown here is derived from an EMBL/GenBank/DDBJ whole genome shotgun (WGS) entry which is preliminary data.</text>
</comment>
<proteinExistence type="inferred from homology"/>
<evidence type="ECO:0000313" key="6">
    <source>
        <dbReference type="Proteomes" id="UP000003257"/>
    </source>
</evidence>
<evidence type="ECO:0000256" key="1">
    <source>
        <dbReference type="ARBA" id="ARBA00004418"/>
    </source>
</evidence>
<comment type="subcellular location">
    <subcellularLocation>
        <location evidence="1">Periplasm</location>
    </subcellularLocation>
</comment>
<comment type="similarity">
    <text evidence="2">Belongs to the bacterial solute-binding protein 5 family.</text>
</comment>
<dbReference type="Proteomes" id="UP000003257">
    <property type="component" value="Unassembled WGS sequence"/>
</dbReference>
<dbReference type="Gene3D" id="3.40.190.10">
    <property type="entry name" value="Periplasmic binding protein-like II"/>
    <property type="match status" value="1"/>
</dbReference>
<keyword evidence="6" id="KW-1185">Reference proteome</keyword>
<protein>
    <submittedName>
        <fullName evidence="5">Solute-binding component of ABC transporter</fullName>
    </submittedName>
</protein>
<dbReference type="Pfam" id="PF00496">
    <property type="entry name" value="SBP_bac_5"/>
    <property type="match status" value="1"/>
</dbReference>
<name>A0ABM9X1N5_9RHOB</name>
<evidence type="ECO:0000313" key="5">
    <source>
        <dbReference type="EMBL" id="EDQ03185.1"/>
    </source>
</evidence>
<dbReference type="PANTHER" id="PTHR30290">
    <property type="entry name" value="PERIPLASMIC BINDING COMPONENT OF ABC TRANSPORTER"/>
    <property type="match status" value="1"/>
</dbReference>
<dbReference type="InterPro" id="IPR039424">
    <property type="entry name" value="SBP_5"/>
</dbReference>
<sequence length="272" mass="29742">DMIERLAATDLAQAEADDGIQVESAVSLGYQGITINVANGDKGDNPWGNDKRLRQALSYAVDREAINQVVFNGAFAAGNQPFPPNSPWYSTDFAVPERDVEKAKALLAEAGFADGINLEVQVPNTTIPLQLMQVVQSMAAEAGINISITSKEFATLLADQSAGDYQASQIGWSGRVDPDGNIHQFMTTEGGINDSKYSNPEVDELLDKARKSNDQDTRRESYTAARAILNDEMPIVYLYHETWIWALDSGISGFTPYPDGMIRLEGMKKEES</sequence>
<dbReference type="Gene3D" id="3.10.105.10">
    <property type="entry name" value="Dipeptide-binding Protein, Domain 3"/>
    <property type="match status" value="1"/>
</dbReference>
<keyword evidence="3" id="KW-0732">Signal</keyword>
<evidence type="ECO:0000256" key="2">
    <source>
        <dbReference type="ARBA" id="ARBA00005695"/>
    </source>
</evidence>
<dbReference type="SUPFAM" id="SSF53850">
    <property type="entry name" value="Periplasmic binding protein-like II"/>
    <property type="match status" value="1"/>
</dbReference>
<accession>A0ABM9X1N5</accession>
<gene>
    <name evidence="5" type="ORF">OIHEL45_19291</name>
</gene>
<evidence type="ECO:0000256" key="3">
    <source>
        <dbReference type="ARBA" id="ARBA00022729"/>
    </source>
</evidence>